<dbReference type="EMBL" id="ABEU02000025">
    <property type="protein sequence ID" value="PNR27751.1"/>
    <property type="molecule type" value="Genomic_DNA"/>
</dbReference>
<dbReference type="RefSeq" id="XP_073387355.1">
    <property type="nucleotide sequence ID" value="XM_073531254.1"/>
</dbReference>
<dbReference type="Gene3D" id="2.60.40.420">
    <property type="entry name" value="Cupredoxins - blue copper proteins"/>
    <property type="match status" value="1"/>
</dbReference>
<dbReference type="PANTHER" id="PTHR33021:SF193">
    <property type="entry name" value="OS06G0218600 PROTEIN"/>
    <property type="match status" value="1"/>
</dbReference>
<feature type="domain" description="Phytocyanin" evidence="5">
    <location>
        <begin position="27"/>
        <end position="130"/>
    </location>
</feature>
<feature type="signal peptide" evidence="4">
    <location>
        <begin position="1"/>
        <end position="26"/>
    </location>
</feature>
<sequence>MGLHRSILELVVVLACSALLLPVAMAVEYVVGGPGGWTSVPTASHYTDWATEKHFVTGDKLNFRYDPTEYNLQQVSSNDYSTCNTLHPIRQYQSGNDVVKLRTAGTYYYISGFAGDCNEGGMLMKVVVAQSLGPASAGESPPPLNHSPPPQNHPPPAASNSPPPANIPPPPHHSPPPPPPPPHSSPPPTPASSPPPPPPTDISPPSPPNQLTNPPPPPPPAPANKTSHAHPAKTAGAPSASTLLPPTPSTDTAPSPSESTPDAANPRRVGTAMVLAVSVLVTAALL</sequence>
<feature type="region of interest" description="Disordered" evidence="3">
    <location>
        <begin position="134"/>
        <end position="267"/>
    </location>
</feature>
<reference evidence="6 8" key="2">
    <citation type="journal article" date="2018" name="Plant J.">
        <title>The Physcomitrella patens chromosome-scale assembly reveals moss genome structure and evolution.</title>
        <authorList>
            <person name="Lang D."/>
            <person name="Ullrich K.K."/>
            <person name="Murat F."/>
            <person name="Fuchs J."/>
            <person name="Jenkins J."/>
            <person name="Haas F.B."/>
            <person name="Piednoel M."/>
            <person name="Gundlach H."/>
            <person name="Van Bel M."/>
            <person name="Meyberg R."/>
            <person name="Vives C."/>
            <person name="Morata J."/>
            <person name="Symeonidi A."/>
            <person name="Hiss M."/>
            <person name="Muchero W."/>
            <person name="Kamisugi Y."/>
            <person name="Saleh O."/>
            <person name="Blanc G."/>
            <person name="Decker E.L."/>
            <person name="van Gessel N."/>
            <person name="Grimwood J."/>
            <person name="Hayes R.D."/>
            <person name="Graham S.W."/>
            <person name="Gunter L.E."/>
            <person name="McDaniel S.F."/>
            <person name="Hoernstein S.N.W."/>
            <person name="Larsson A."/>
            <person name="Li F.W."/>
            <person name="Perroud P.F."/>
            <person name="Phillips J."/>
            <person name="Ranjan P."/>
            <person name="Rokshar D.S."/>
            <person name="Rothfels C.J."/>
            <person name="Schneider L."/>
            <person name="Shu S."/>
            <person name="Stevenson D.W."/>
            <person name="Thummler F."/>
            <person name="Tillich M."/>
            <person name="Villarreal Aguilar J.C."/>
            <person name="Widiez T."/>
            <person name="Wong G.K."/>
            <person name="Wymore A."/>
            <person name="Zhang Y."/>
            <person name="Zimmer A.D."/>
            <person name="Quatrano R.S."/>
            <person name="Mayer K.F.X."/>
            <person name="Goodstein D."/>
            <person name="Casacuberta J.M."/>
            <person name="Vandepoele K."/>
            <person name="Reski R."/>
            <person name="Cuming A.C."/>
            <person name="Tuskan G.A."/>
            <person name="Maumus F."/>
            <person name="Salse J."/>
            <person name="Schmutz J."/>
            <person name="Rensing S.A."/>
        </authorList>
    </citation>
    <scope>NUCLEOTIDE SEQUENCE [LARGE SCALE GENOMIC DNA]</scope>
    <source>
        <strain evidence="7 8">cv. Gransden 2004</strain>
    </source>
</reference>
<evidence type="ECO:0000256" key="3">
    <source>
        <dbReference type="SAM" id="MobiDB-lite"/>
    </source>
</evidence>
<evidence type="ECO:0000313" key="6">
    <source>
        <dbReference type="EMBL" id="PNR27751.1"/>
    </source>
</evidence>
<evidence type="ECO:0000313" key="8">
    <source>
        <dbReference type="Proteomes" id="UP000006727"/>
    </source>
</evidence>
<feature type="compositionally biased region" description="Pro residues" evidence="3">
    <location>
        <begin position="140"/>
        <end position="222"/>
    </location>
</feature>
<dbReference type="InterPro" id="IPR039391">
    <property type="entry name" value="Phytocyanin-like"/>
</dbReference>
<evidence type="ECO:0000256" key="1">
    <source>
        <dbReference type="ARBA" id="ARBA00023157"/>
    </source>
</evidence>
<dbReference type="GeneID" id="112277277"/>
<dbReference type="PRINTS" id="PR01217">
    <property type="entry name" value="PRICHEXTENSN"/>
</dbReference>
<dbReference type="RefSeq" id="XP_024365179.1">
    <property type="nucleotide sequence ID" value="XM_024509411.2"/>
</dbReference>
<keyword evidence="1" id="KW-1015">Disulfide bond</keyword>
<dbReference type="Gramene" id="Pp3c25_13140V3.1">
    <property type="protein sequence ID" value="Pp3c25_13140V3.1"/>
    <property type="gene ID" value="Pp3c25_13140"/>
</dbReference>
<dbReference type="RefSeq" id="XP_073387356.1">
    <property type="nucleotide sequence ID" value="XM_073531255.1"/>
</dbReference>
<evidence type="ECO:0000259" key="5">
    <source>
        <dbReference type="PROSITE" id="PS51485"/>
    </source>
</evidence>
<dbReference type="OrthoDB" id="687943at2759"/>
<keyword evidence="8" id="KW-1185">Reference proteome</keyword>
<dbReference type="PROSITE" id="PS51485">
    <property type="entry name" value="PHYTOCYANIN"/>
    <property type="match status" value="1"/>
</dbReference>
<dbReference type="STRING" id="3218.A0A2K1IEP4"/>
<dbReference type="Pfam" id="PF02298">
    <property type="entry name" value="Cu_bind_like"/>
    <property type="match status" value="1"/>
</dbReference>
<keyword evidence="2" id="KW-0325">Glycoprotein</keyword>
<reference evidence="6 8" key="1">
    <citation type="journal article" date="2008" name="Science">
        <title>The Physcomitrella genome reveals evolutionary insights into the conquest of land by plants.</title>
        <authorList>
            <person name="Rensing S."/>
            <person name="Lang D."/>
            <person name="Zimmer A."/>
            <person name="Terry A."/>
            <person name="Salamov A."/>
            <person name="Shapiro H."/>
            <person name="Nishiyama T."/>
            <person name="Perroud P.-F."/>
            <person name="Lindquist E."/>
            <person name="Kamisugi Y."/>
            <person name="Tanahashi T."/>
            <person name="Sakakibara K."/>
            <person name="Fujita T."/>
            <person name="Oishi K."/>
            <person name="Shin-I T."/>
            <person name="Kuroki Y."/>
            <person name="Toyoda A."/>
            <person name="Suzuki Y."/>
            <person name="Hashimoto A."/>
            <person name="Yamaguchi K."/>
            <person name="Sugano A."/>
            <person name="Kohara Y."/>
            <person name="Fujiyama A."/>
            <person name="Anterola A."/>
            <person name="Aoki S."/>
            <person name="Ashton N."/>
            <person name="Barbazuk W.B."/>
            <person name="Barker E."/>
            <person name="Bennetzen J."/>
            <person name="Bezanilla M."/>
            <person name="Blankenship R."/>
            <person name="Cho S.H."/>
            <person name="Dutcher S."/>
            <person name="Estelle M."/>
            <person name="Fawcett J.A."/>
            <person name="Gundlach H."/>
            <person name="Hanada K."/>
            <person name="Heyl A."/>
            <person name="Hicks K.A."/>
            <person name="Hugh J."/>
            <person name="Lohr M."/>
            <person name="Mayer K."/>
            <person name="Melkozernov A."/>
            <person name="Murata T."/>
            <person name="Nelson D."/>
            <person name="Pils B."/>
            <person name="Prigge M."/>
            <person name="Reiss B."/>
            <person name="Renner T."/>
            <person name="Rombauts S."/>
            <person name="Rushton P."/>
            <person name="Sanderfoot A."/>
            <person name="Schween G."/>
            <person name="Shiu S.-H."/>
            <person name="Stueber K."/>
            <person name="Theodoulou F.L."/>
            <person name="Tu H."/>
            <person name="Van de Peer Y."/>
            <person name="Verrier P.J."/>
            <person name="Waters E."/>
            <person name="Wood A."/>
            <person name="Yang L."/>
            <person name="Cove D."/>
            <person name="Cuming A."/>
            <person name="Hasebe M."/>
            <person name="Lucas S."/>
            <person name="Mishler D.B."/>
            <person name="Reski R."/>
            <person name="Grigoriev I."/>
            <person name="Quatrano R.S."/>
            <person name="Boore J.L."/>
        </authorList>
    </citation>
    <scope>NUCLEOTIDE SEQUENCE [LARGE SCALE GENOMIC DNA]</scope>
    <source>
        <strain evidence="7 8">cv. Gransden 2004</strain>
    </source>
</reference>
<dbReference type="InterPro" id="IPR008972">
    <property type="entry name" value="Cupredoxin"/>
</dbReference>
<organism evidence="6">
    <name type="scientific">Physcomitrium patens</name>
    <name type="common">Spreading-leaved earth moss</name>
    <name type="synonym">Physcomitrella patens</name>
    <dbReference type="NCBI Taxonomy" id="3218"/>
    <lineage>
        <taxon>Eukaryota</taxon>
        <taxon>Viridiplantae</taxon>
        <taxon>Streptophyta</taxon>
        <taxon>Embryophyta</taxon>
        <taxon>Bryophyta</taxon>
        <taxon>Bryophytina</taxon>
        <taxon>Bryopsida</taxon>
        <taxon>Funariidae</taxon>
        <taxon>Funariales</taxon>
        <taxon>Funariaceae</taxon>
        <taxon>Physcomitrium</taxon>
    </lineage>
</organism>
<dbReference type="EnsemblPlants" id="Pp3c25_13140V3.2">
    <property type="protein sequence ID" value="Pp3c25_13140V3.2"/>
    <property type="gene ID" value="Pp3c25_13140"/>
</dbReference>
<reference evidence="7" key="3">
    <citation type="submission" date="2020-12" db="UniProtKB">
        <authorList>
            <consortium name="EnsemblPlants"/>
        </authorList>
    </citation>
    <scope>IDENTIFICATION</scope>
</reference>
<dbReference type="Gramene" id="Pp3c25_13140V3.2">
    <property type="protein sequence ID" value="Pp3c25_13140V3.2"/>
    <property type="gene ID" value="Pp3c25_13140"/>
</dbReference>
<name>A0A2K1IEP4_PHYPA</name>
<dbReference type="PaxDb" id="3218-PP1S57_170V6.1"/>
<dbReference type="Proteomes" id="UP000006727">
    <property type="component" value="Chromosome 25"/>
</dbReference>
<dbReference type="InterPro" id="IPR003245">
    <property type="entry name" value="Phytocyanin_dom"/>
</dbReference>
<gene>
    <name evidence="7" type="primary">LOC112277277</name>
    <name evidence="6" type="ORF">PHYPA_029903</name>
</gene>
<proteinExistence type="predicted"/>
<evidence type="ECO:0000256" key="4">
    <source>
        <dbReference type="SAM" id="SignalP"/>
    </source>
</evidence>
<feature type="compositionally biased region" description="Low complexity" evidence="3">
    <location>
        <begin position="237"/>
        <end position="264"/>
    </location>
</feature>
<dbReference type="GO" id="GO:0005886">
    <property type="term" value="C:plasma membrane"/>
    <property type="evidence" value="ECO:0000318"/>
    <property type="project" value="GO_Central"/>
</dbReference>
<protein>
    <recommendedName>
        <fullName evidence="5">Phytocyanin domain-containing protein</fullName>
    </recommendedName>
</protein>
<accession>A0A2K1IEP4</accession>
<dbReference type="EnsemblPlants" id="Pp3c25_13140V3.1">
    <property type="protein sequence ID" value="Pp3c25_13140V3.1"/>
    <property type="gene ID" value="Pp3c25_13140"/>
</dbReference>
<dbReference type="RefSeq" id="XP_024365178.1">
    <property type="nucleotide sequence ID" value="XM_024509410.2"/>
</dbReference>
<dbReference type="CDD" id="cd04216">
    <property type="entry name" value="Phytocyanin"/>
    <property type="match status" value="1"/>
</dbReference>
<dbReference type="PANTHER" id="PTHR33021">
    <property type="entry name" value="BLUE COPPER PROTEIN"/>
    <property type="match status" value="1"/>
</dbReference>
<evidence type="ECO:0000256" key="2">
    <source>
        <dbReference type="ARBA" id="ARBA00023180"/>
    </source>
</evidence>
<keyword evidence="4" id="KW-0732">Signal</keyword>
<dbReference type="SUPFAM" id="SSF49503">
    <property type="entry name" value="Cupredoxins"/>
    <property type="match status" value="1"/>
</dbReference>
<feature type="chain" id="PRO_5044576224" description="Phytocyanin domain-containing protein" evidence="4">
    <location>
        <begin position="27"/>
        <end position="286"/>
    </location>
</feature>
<evidence type="ECO:0000313" key="7">
    <source>
        <dbReference type="EnsemblPlants" id="Pp3c25_13140V3.1"/>
    </source>
</evidence>
<dbReference type="OMA" id="WSARNAF"/>
<dbReference type="GO" id="GO:0009055">
    <property type="term" value="F:electron transfer activity"/>
    <property type="evidence" value="ECO:0007669"/>
    <property type="project" value="InterPro"/>
</dbReference>
<dbReference type="FunFam" id="2.60.40.420:FF:000034">
    <property type="entry name" value="Cupredoxin superfamily protein"/>
    <property type="match status" value="1"/>
</dbReference>
<dbReference type="AlphaFoldDB" id="A0A2K1IEP4"/>